<keyword evidence="5 15" id="KW-0479">Metal-binding</keyword>
<dbReference type="Gene3D" id="3.50.30.80">
    <property type="entry name" value="IlvD/EDD C-terminal domain-like"/>
    <property type="match status" value="1"/>
</dbReference>
<dbReference type="HAMAP" id="MF_00012">
    <property type="entry name" value="IlvD"/>
    <property type="match status" value="1"/>
</dbReference>
<dbReference type="EMBL" id="JACEFB010000002">
    <property type="protein sequence ID" value="MBA2225504.1"/>
    <property type="molecule type" value="Genomic_DNA"/>
</dbReference>
<sequence length="560" mass="59256">MPEMSVRRSLTTTQGDGRAPNRAMLRAVGFVDEDFHKPIIGVASLFSDITPCNAHLDRLALKGREGIRAAGGVPQTFGAPTVSDGISMGHLGMRYSLVSREVIADSLETVCGAMNHDGLLAFGGCDKNMPGCIMAMARLNIPSVFVYGGSILPGTGPGGRDVDIVSIFEAVGQYQAQRIDAETFHQIECAACPGHGSCGGMYTANTMASAIEAMGLSLPYGASNPAVSAAKEREAYLAGQAVVRCIERNIRPRDLITRKSLENAYTLVLALGGSTNAILHLLAIAREAQVEWTLEDFDRLADRVPHLADLKPGGRFVMYDLHRVGGTPAVLRALLDRGLIHGDCLTVTGKTLAENLADIPSVYAQSQEVVRPFEAPLFSHGIHVILRGNLAPEGAVAKVAGLKQRAITGPARVFDGEEACFAAIESRRIVPGDIVVIRGEGPVGGPGMREMLSITGALMGQGLGDCVGLITDGRFSGGTHGLVVGHVAPEAWVGGPIALIRDGDTITIDADRKLLQVHLSEAELAQRRTQWQRPPLRVERGVLAKYARLATSASQGATTG</sequence>
<dbReference type="NCBIfam" id="NF002068">
    <property type="entry name" value="PRK00911.1"/>
    <property type="match status" value="1"/>
</dbReference>
<dbReference type="FunFam" id="3.50.30.80:FF:000001">
    <property type="entry name" value="Dihydroxy-acid dehydratase"/>
    <property type="match status" value="1"/>
</dbReference>
<feature type="binding site" evidence="15">
    <location>
        <position position="84"/>
    </location>
    <ligand>
        <name>Mg(2+)</name>
        <dbReference type="ChEBI" id="CHEBI:18420"/>
    </ligand>
</feature>
<feature type="binding site" evidence="15">
    <location>
        <position position="450"/>
    </location>
    <ligand>
        <name>Mg(2+)</name>
        <dbReference type="ChEBI" id="CHEBI:18420"/>
    </ligand>
</feature>
<dbReference type="InterPro" id="IPR037237">
    <property type="entry name" value="IlvD/EDD_N"/>
</dbReference>
<keyword evidence="4 15" id="KW-0001">2Fe-2S</keyword>
<keyword evidence="8 15" id="KW-0411">Iron-sulfur</keyword>
<keyword evidence="10 15" id="KW-0100">Branched-chain amino acid biosynthesis</keyword>
<dbReference type="GO" id="GO:0009099">
    <property type="term" value="P:L-valine biosynthetic process"/>
    <property type="evidence" value="ECO:0007669"/>
    <property type="project" value="UniProtKB-UniRule"/>
</dbReference>
<feature type="binding site" evidence="15">
    <location>
        <position position="126"/>
    </location>
    <ligand>
        <name>Mg(2+)</name>
        <dbReference type="ChEBI" id="CHEBI:18420"/>
    </ligand>
</feature>
<dbReference type="InterPro" id="IPR020558">
    <property type="entry name" value="DiOHA_6PGluconate_deHydtase_CS"/>
</dbReference>
<dbReference type="PANTHER" id="PTHR21000:SF5">
    <property type="entry name" value="DIHYDROXY-ACID DEHYDRATASE, MITOCHONDRIAL"/>
    <property type="match status" value="1"/>
</dbReference>
<evidence type="ECO:0000256" key="2">
    <source>
        <dbReference type="ARBA" id="ARBA00006486"/>
    </source>
</evidence>
<accession>A0A7V9AB26</accession>
<evidence type="ECO:0000256" key="9">
    <source>
        <dbReference type="ARBA" id="ARBA00023239"/>
    </source>
</evidence>
<evidence type="ECO:0000313" key="18">
    <source>
        <dbReference type="EMBL" id="MBA2225504.1"/>
    </source>
</evidence>
<comment type="cofactor">
    <cofactor evidence="1 15">
        <name>Mg(2+)</name>
        <dbReference type="ChEBI" id="CHEBI:18420"/>
    </cofactor>
</comment>
<evidence type="ECO:0000256" key="12">
    <source>
        <dbReference type="ARBA" id="ARBA00029436"/>
    </source>
</evidence>
<proteinExistence type="inferred from homology"/>
<dbReference type="GO" id="GO:0051537">
    <property type="term" value="F:2 iron, 2 sulfur cluster binding"/>
    <property type="evidence" value="ECO:0007669"/>
    <property type="project" value="UniProtKB-UniRule"/>
</dbReference>
<dbReference type="SUPFAM" id="SSF143975">
    <property type="entry name" value="IlvD/EDD N-terminal domain-like"/>
    <property type="match status" value="1"/>
</dbReference>
<evidence type="ECO:0000256" key="11">
    <source>
        <dbReference type="ARBA" id="ARBA00029304"/>
    </source>
</evidence>
<comment type="pathway">
    <text evidence="13 15">Amino-acid biosynthesis; L-isoleucine biosynthesis; L-isoleucine from 2-oxobutanoate: step 3/4.</text>
</comment>
<dbReference type="GO" id="GO:0000287">
    <property type="term" value="F:magnesium ion binding"/>
    <property type="evidence" value="ECO:0007669"/>
    <property type="project" value="UniProtKB-UniRule"/>
</dbReference>
<keyword evidence="9 15" id="KW-0456">Lyase</keyword>
<evidence type="ECO:0000256" key="4">
    <source>
        <dbReference type="ARBA" id="ARBA00022714"/>
    </source>
</evidence>
<dbReference type="GO" id="GO:0009097">
    <property type="term" value="P:isoleucine biosynthetic process"/>
    <property type="evidence" value="ECO:0007669"/>
    <property type="project" value="UniProtKB-UniRule"/>
</dbReference>
<dbReference type="InterPro" id="IPR042096">
    <property type="entry name" value="Dihydro-acid_dehy_C"/>
</dbReference>
<keyword evidence="3 15" id="KW-0028">Amino-acid biosynthesis</keyword>
<dbReference type="InterPro" id="IPR004404">
    <property type="entry name" value="DihydroxyA_deHydtase"/>
</dbReference>
<evidence type="ECO:0000256" key="3">
    <source>
        <dbReference type="ARBA" id="ARBA00022605"/>
    </source>
</evidence>
<evidence type="ECO:0000256" key="6">
    <source>
        <dbReference type="ARBA" id="ARBA00022842"/>
    </source>
</evidence>
<dbReference type="InterPro" id="IPR056740">
    <property type="entry name" value="ILV_EDD_C"/>
</dbReference>
<comment type="function">
    <text evidence="15">Functions in the biosynthesis of branched-chain amino acids. Catalyzes the dehydration of (2R,3R)-2,3-dihydroxy-3-methylpentanoate (2,3-dihydroxy-3-methylvalerate) into 2-oxo-3-methylpentanoate (2-oxo-3-methylvalerate) and of (2R)-2,3-dihydroxy-3-methylbutanoate (2,3-dihydroxyisovalerate) into 2-oxo-3-methylbutanoate (2-oxoisovalerate), the penultimate precursor to L-isoleucine and L-valine, respectively.</text>
</comment>
<dbReference type="GO" id="GO:0004160">
    <property type="term" value="F:dihydroxy-acid dehydratase activity"/>
    <property type="evidence" value="ECO:0007669"/>
    <property type="project" value="UniProtKB-UniRule"/>
</dbReference>
<evidence type="ECO:0000256" key="8">
    <source>
        <dbReference type="ARBA" id="ARBA00023014"/>
    </source>
</evidence>
<feature type="modified residue" description="N6-carboxylysine" evidence="15">
    <location>
        <position position="127"/>
    </location>
</feature>
<feature type="domain" description="Dihydroxy-acid/6-phosphogluconate dehydratase C-terminal" evidence="17">
    <location>
        <begin position="368"/>
        <end position="557"/>
    </location>
</feature>
<feature type="binding site" evidence="15">
    <location>
        <position position="52"/>
    </location>
    <ligand>
        <name>[2Fe-2S] cluster</name>
        <dbReference type="ChEBI" id="CHEBI:190135"/>
    </ligand>
</feature>
<comment type="caution">
    <text evidence="18">The sequence shown here is derived from an EMBL/GenBank/DDBJ whole genome shotgun (WGS) entry which is preliminary data.</text>
</comment>
<evidence type="ECO:0000256" key="15">
    <source>
        <dbReference type="HAMAP-Rule" id="MF_00012"/>
    </source>
</evidence>
<evidence type="ECO:0000259" key="17">
    <source>
        <dbReference type="Pfam" id="PF24877"/>
    </source>
</evidence>
<feature type="binding site" description="via carbamate group" evidence="15">
    <location>
        <position position="127"/>
    </location>
    <ligand>
        <name>Mg(2+)</name>
        <dbReference type="ChEBI" id="CHEBI:18420"/>
    </ligand>
</feature>
<comment type="pathway">
    <text evidence="12 15">Amino-acid biosynthesis; L-valine biosynthesis; L-valine from pyruvate: step 3/4.</text>
</comment>
<keyword evidence="19" id="KW-1185">Reference proteome</keyword>
<dbReference type="PROSITE" id="PS00886">
    <property type="entry name" value="ILVD_EDD_1"/>
    <property type="match status" value="1"/>
</dbReference>
<name>A0A7V9AB26_9BACT</name>
<gene>
    <name evidence="15 18" type="primary">ilvD</name>
    <name evidence="18" type="ORF">H0921_04930</name>
</gene>
<evidence type="ECO:0000256" key="13">
    <source>
        <dbReference type="ARBA" id="ARBA00029437"/>
    </source>
</evidence>
<feature type="domain" description="Dihydroxy-acid/6-phosphogluconate dehydratase N-terminal" evidence="16">
    <location>
        <begin position="37"/>
        <end position="355"/>
    </location>
</feature>
<keyword evidence="6 15" id="KW-0460">Magnesium</keyword>
<reference evidence="18 19" key="1">
    <citation type="submission" date="2020-07" db="EMBL/GenBank/DDBJ databases">
        <title>Thermogemmata thermophila gen. nov., sp. nov., a novel moderate thermophilic planctomycete from a Kamchatka hot spring.</title>
        <authorList>
            <person name="Elcheninov A.G."/>
            <person name="Podosokorskaya O.A."/>
            <person name="Kovaleva O.L."/>
            <person name="Novikov A."/>
            <person name="Bonch-Osmolovskaya E.A."/>
            <person name="Toshchakov S.V."/>
            <person name="Kublanov I.V."/>
        </authorList>
    </citation>
    <scope>NUCLEOTIDE SEQUENCE [LARGE SCALE GENOMIC DNA]</scope>
    <source>
        <strain evidence="18 19">2918</strain>
    </source>
</reference>
<evidence type="ECO:0000256" key="10">
    <source>
        <dbReference type="ARBA" id="ARBA00023304"/>
    </source>
</evidence>
<evidence type="ECO:0000256" key="5">
    <source>
        <dbReference type="ARBA" id="ARBA00022723"/>
    </source>
</evidence>
<dbReference type="RefSeq" id="WP_194536924.1">
    <property type="nucleotide sequence ID" value="NZ_JACEFB010000002.1"/>
</dbReference>
<dbReference type="Pfam" id="PF24877">
    <property type="entry name" value="ILV_EDD_C"/>
    <property type="match status" value="1"/>
</dbReference>
<protein>
    <recommendedName>
        <fullName evidence="14 15">Dihydroxy-acid dehydratase</fullName>
        <shortName evidence="15">DAD</shortName>
        <ecNumber evidence="14 15">4.2.1.9</ecNumber>
    </recommendedName>
</protein>
<dbReference type="SUPFAM" id="SSF52016">
    <property type="entry name" value="LeuD/IlvD-like"/>
    <property type="match status" value="1"/>
</dbReference>
<evidence type="ECO:0000313" key="19">
    <source>
        <dbReference type="Proteomes" id="UP000542342"/>
    </source>
</evidence>
<evidence type="ECO:0000256" key="14">
    <source>
        <dbReference type="ARBA" id="ARBA00029490"/>
    </source>
</evidence>
<dbReference type="PROSITE" id="PS00887">
    <property type="entry name" value="ILVD_EDD_2"/>
    <property type="match status" value="1"/>
</dbReference>
<comment type="cofactor">
    <cofactor evidence="15">
        <name>[2Fe-2S] cluster</name>
        <dbReference type="ChEBI" id="CHEBI:190135"/>
    </cofactor>
    <text evidence="15">Binds 1 [2Fe-2S] cluster per subunit. This cluster acts as a Lewis acid cofactor.</text>
</comment>
<dbReference type="UniPathway" id="UPA00047">
    <property type="reaction ID" value="UER00057"/>
</dbReference>
<dbReference type="AlphaFoldDB" id="A0A7V9AB26"/>
<dbReference type="Pfam" id="PF00920">
    <property type="entry name" value="ILVD_EDD_N"/>
    <property type="match status" value="1"/>
</dbReference>
<dbReference type="InterPro" id="IPR050165">
    <property type="entry name" value="DHAD_IlvD/Edd"/>
</dbReference>
<comment type="catalytic activity">
    <reaction evidence="15">
        <text>(2R,3R)-2,3-dihydroxy-3-methylpentanoate = (S)-3-methyl-2-oxopentanoate + H2O</text>
        <dbReference type="Rhea" id="RHEA:27694"/>
        <dbReference type="ChEBI" id="CHEBI:15377"/>
        <dbReference type="ChEBI" id="CHEBI:35146"/>
        <dbReference type="ChEBI" id="CHEBI:49258"/>
        <dbReference type="EC" id="4.2.1.9"/>
    </reaction>
</comment>
<evidence type="ECO:0000256" key="1">
    <source>
        <dbReference type="ARBA" id="ARBA00001946"/>
    </source>
</evidence>
<comment type="caution">
    <text evidence="15">Lacks conserved residue(s) required for the propagation of feature annotation.</text>
</comment>
<dbReference type="PANTHER" id="PTHR21000">
    <property type="entry name" value="DIHYDROXY-ACID DEHYDRATASE DAD"/>
    <property type="match status" value="1"/>
</dbReference>
<feature type="active site" description="Proton acceptor" evidence="15">
    <location>
        <position position="476"/>
    </location>
</feature>
<comment type="subunit">
    <text evidence="15">Homodimer.</text>
</comment>
<dbReference type="EC" id="4.2.1.9" evidence="14 15"/>
<dbReference type="InterPro" id="IPR000581">
    <property type="entry name" value="ILV_EDD_N"/>
</dbReference>
<comment type="catalytic activity">
    <reaction evidence="11">
        <text>(2R)-2,3-dihydroxy-3-methylbutanoate = 3-methyl-2-oxobutanoate + H2O</text>
        <dbReference type="Rhea" id="RHEA:24809"/>
        <dbReference type="ChEBI" id="CHEBI:11851"/>
        <dbReference type="ChEBI" id="CHEBI:15377"/>
        <dbReference type="ChEBI" id="CHEBI:49072"/>
        <dbReference type="EC" id="4.2.1.9"/>
    </reaction>
    <physiologicalReaction direction="left-to-right" evidence="11">
        <dbReference type="Rhea" id="RHEA:24810"/>
    </physiologicalReaction>
</comment>
<comment type="similarity">
    <text evidence="2 15">Belongs to the IlvD/Edd family.</text>
</comment>
<dbReference type="NCBIfam" id="TIGR00110">
    <property type="entry name" value="ilvD"/>
    <property type="match status" value="1"/>
</dbReference>
<organism evidence="18 19">
    <name type="scientific">Thermogemmata fonticola</name>
    <dbReference type="NCBI Taxonomy" id="2755323"/>
    <lineage>
        <taxon>Bacteria</taxon>
        <taxon>Pseudomonadati</taxon>
        <taxon>Planctomycetota</taxon>
        <taxon>Planctomycetia</taxon>
        <taxon>Gemmatales</taxon>
        <taxon>Gemmataceae</taxon>
        <taxon>Thermogemmata</taxon>
    </lineage>
</organism>
<evidence type="ECO:0000259" key="16">
    <source>
        <dbReference type="Pfam" id="PF00920"/>
    </source>
</evidence>
<evidence type="ECO:0000256" key="7">
    <source>
        <dbReference type="ARBA" id="ARBA00023004"/>
    </source>
</evidence>
<dbReference type="Proteomes" id="UP000542342">
    <property type="component" value="Unassembled WGS sequence"/>
</dbReference>
<keyword evidence="7 15" id="KW-0408">Iron</keyword>
<dbReference type="UniPathway" id="UPA00049">
    <property type="reaction ID" value="UER00061"/>
</dbReference>